<sequence>MRKTNPHSEVTFGQWQDQREISYLRQTSPHSEVTFIGTIPYNLVIRKFYNEPVSSREN</sequence>
<gene>
    <name evidence="1" type="ORF">dnm_065700</name>
</gene>
<name>A0A975GR23_9BACT</name>
<dbReference type="Proteomes" id="UP000663722">
    <property type="component" value="Chromosome"/>
</dbReference>
<evidence type="ECO:0000313" key="1">
    <source>
        <dbReference type="EMBL" id="QTA90509.1"/>
    </source>
</evidence>
<keyword evidence="2" id="KW-1185">Reference proteome</keyword>
<dbReference type="AlphaFoldDB" id="A0A975GR23"/>
<accession>A0A975GR23</accession>
<reference evidence="1" key="1">
    <citation type="journal article" date="2021" name="Microb. Physiol.">
        <title>Proteogenomic Insights into the Physiology of Marine, Sulfate-Reducing, Filamentous Desulfonema limicola and Desulfonema magnum.</title>
        <authorList>
            <person name="Schnaars V."/>
            <person name="Wohlbrand L."/>
            <person name="Scheve S."/>
            <person name="Hinrichs C."/>
            <person name="Reinhardt R."/>
            <person name="Rabus R."/>
        </authorList>
    </citation>
    <scope>NUCLEOTIDE SEQUENCE</scope>
    <source>
        <strain evidence="1">4be13</strain>
    </source>
</reference>
<dbReference type="EMBL" id="CP061800">
    <property type="protein sequence ID" value="QTA90509.1"/>
    <property type="molecule type" value="Genomic_DNA"/>
</dbReference>
<evidence type="ECO:0000313" key="2">
    <source>
        <dbReference type="Proteomes" id="UP000663722"/>
    </source>
</evidence>
<organism evidence="1 2">
    <name type="scientific">Desulfonema magnum</name>
    <dbReference type="NCBI Taxonomy" id="45655"/>
    <lineage>
        <taxon>Bacteria</taxon>
        <taxon>Pseudomonadati</taxon>
        <taxon>Thermodesulfobacteriota</taxon>
        <taxon>Desulfobacteria</taxon>
        <taxon>Desulfobacterales</taxon>
        <taxon>Desulfococcaceae</taxon>
        <taxon>Desulfonema</taxon>
    </lineage>
</organism>
<proteinExistence type="predicted"/>
<protein>
    <submittedName>
        <fullName evidence="1">Uncharacterized protein</fullName>
    </submittedName>
</protein>
<dbReference type="KEGG" id="dmm:dnm_065700"/>